<feature type="region of interest" description="Disordered" evidence="1">
    <location>
        <begin position="276"/>
        <end position="402"/>
    </location>
</feature>
<evidence type="ECO:0000256" key="1">
    <source>
        <dbReference type="SAM" id="MobiDB-lite"/>
    </source>
</evidence>
<feature type="compositionally biased region" description="Basic and acidic residues" evidence="1">
    <location>
        <begin position="300"/>
        <end position="332"/>
    </location>
</feature>
<dbReference type="InterPro" id="IPR000772">
    <property type="entry name" value="Ricin_B_lectin"/>
</dbReference>
<dbReference type="CDD" id="cd00161">
    <property type="entry name" value="beta-trefoil_Ricin-like"/>
    <property type="match status" value="1"/>
</dbReference>
<feature type="compositionally biased region" description="Basic residues" evidence="1">
    <location>
        <begin position="276"/>
        <end position="294"/>
    </location>
</feature>
<evidence type="ECO:0000313" key="3">
    <source>
        <dbReference type="EMBL" id="WTZ13474.1"/>
    </source>
</evidence>
<feature type="domain" description="Ricin B lectin" evidence="2">
    <location>
        <begin position="477"/>
        <end position="601"/>
    </location>
</feature>
<dbReference type="AlphaFoldDB" id="A0AAU3I7J0"/>
<feature type="region of interest" description="Disordered" evidence="1">
    <location>
        <begin position="443"/>
        <end position="463"/>
    </location>
</feature>
<name>A0AAU3I7J0_9ACTN</name>
<reference evidence="3" key="1">
    <citation type="submission" date="2022-10" db="EMBL/GenBank/DDBJ databases">
        <title>The complete genomes of actinobacterial strains from the NBC collection.</title>
        <authorList>
            <person name="Joergensen T.S."/>
            <person name="Alvarez Arevalo M."/>
            <person name="Sterndorff E.B."/>
            <person name="Faurdal D."/>
            <person name="Vuksanovic O."/>
            <person name="Mourched A.-S."/>
            <person name="Charusanti P."/>
            <person name="Shaw S."/>
            <person name="Blin K."/>
            <person name="Weber T."/>
        </authorList>
    </citation>
    <scope>NUCLEOTIDE SEQUENCE</scope>
    <source>
        <strain evidence="3">NBC_01393</strain>
    </source>
</reference>
<dbReference type="SUPFAM" id="SSF50370">
    <property type="entry name" value="Ricin B-like lectins"/>
    <property type="match status" value="1"/>
</dbReference>
<organism evidence="3">
    <name type="scientific">Streptomyces sp. NBC_01393</name>
    <dbReference type="NCBI Taxonomy" id="2903851"/>
    <lineage>
        <taxon>Bacteria</taxon>
        <taxon>Bacillati</taxon>
        <taxon>Actinomycetota</taxon>
        <taxon>Actinomycetes</taxon>
        <taxon>Kitasatosporales</taxon>
        <taxon>Streptomycetaceae</taxon>
        <taxon>Streptomyces</taxon>
    </lineage>
</organism>
<gene>
    <name evidence="3" type="ORF">OG699_39200</name>
</gene>
<dbReference type="EMBL" id="CP109546">
    <property type="protein sequence ID" value="WTZ13474.1"/>
    <property type="molecule type" value="Genomic_DNA"/>
</dbReference>
<dbReference type="InterPro" id="IPR035992">
    <property type="entry name" value="Ricin_B-like_lectins"/>
</dbReference>
<accession>A0AAU3I7J0</accession>
<protein>
    <submittedName>
        <fullName evidence="3">RICIN domain-containing protein</fullName>
    </submittedName>
</protein>
<sequence>MRTPHPPLPDRPPGGYFGESDEDLAAVLRDGEEADTTRPVALLTARHWRPAFDYAVICLATSSQVASMVTEASFRHVLEGLGEGEQALALRPQLLVTVRDTVRTWAADDRMSEALPALKKPAGGRGMRAAKSMTAENRKLAEHAFLGLPGVARCLLWHTEVEAESLSVPAGLLGMDEPIAVAAWEQAREQFRQACLRAHLEFAPTRECGFHNRLLDAPIRRGGALLPDVQEHLSECSYCRYAAAQLSHFEGGLGLLIAESVLGWGARRYYDSRRARGRQGLRPRSVSRFRGRRQRGGESSGKDGRLLDDERPAGGERTGKDTRSGDDVRAESGEIPAGRGRAESGETPAVRGRAGTGGRRGGEGRAEGGASPAGGGRSGAGGRRRPQPLSASTGRRAARPAEVSQQALVTGAGLSAALLATVLAVSLWPNEEGGTDSAAAIGASSSRTLSPAQGSQVPPVMSTPSTAAEVASKGERTRLRNVDADLCLGLRDARAVEGAEATLDVCSSAWTQQWVYERDGLLRSVASTGLCLDARADDGVLLLGRCAGEDEKRREDMRYDLTDEGELLSRGRDGLAVAPASTDPGADIVVKVRDYSDIQRWRTERP</sequence>
<dbReference type="Pfam" id="PF00652">
    <property type="entry name" value="Ricin_B_lectin"/>
    <property type="match status" value="1"/>
</dbReference>
<dbReference type="Gene3D" id="2.80.10.50">
    <property type="match status" value="1"/>
</dbReference>
<feature type="compositionally biased region" description="Gly residues" evidence="1">
    <location>
        <begin position="371"/>
        <end position="381"/>
    </location>
</feature>
<proteinExistence type="predicted"/>
<dbReference type="PROSITE" id="PS50231">
    <property type="entry name" value="RICIN_B_LECTIN"/>
    <property type="match status" value="1"/>
</dbReference>
<evidence type="ECO:0000259" key="2">
    <source>
        <dbReference type="Pfam" id="PF00652"/>
    </source>
</evidence>